<sequence length="131" mass="15496">MENQGGHGREISFASRLTRSEVQRRMMMLPVLAVAAFFEYEEGRLFFMDVKDSLGQAWIFLCRFHANEEMGNYFCISWPQFSMEKGLKENDEVIFTDRPRLEGESPERKFKVEIKRKIRLFGVDMWGELNV</sequence>
<dbReference type="InterPro" id="IPR003340">
    <property type="entry name" value="B3_DNA-bd"/>
</dbReference>
<dbReference type="InterPro" id="IPR015300">
    <property type="entry name" value="DNA-bd_pseudobarrel_sf"/>
</dbReference>
<evidence type="ECO:0000256" key="3">
    <source>
        <dbReference type="ARBA" id="ARBA00023125"/>
    </source>
</evidence>
<gene>
    <name evidence="7" type="ORF">F3Y22_tig00006715pilonHSYRG00004</name>
</gene>
<dbReference type="Pfam" id="PF02362">
    <property type="entry name" value="B3"/>
    <property type="match status" value="1"/>
</dbReference>
<comment type="caution">
    <text evidence="7">The sequence shown here is derived from an EMBL/GenBank/DDBJ whole genome shotgun (WGS) entry which is preliminary data.</text>
</comment>
<keyword evidence="4" id="KW-0804">Transcription</keyword>
<organism evidence="7 8">
    <name type="scientific">Hibiscus syriacus</name>
    <name type="common">Rose of Sharon</name>
    <dbReference type="NCBI Taxonomy" id="106335"/>
    <lineage>
        <taxon>Eukaryota</taxon>
        <taxon>Viridiplantae</taxon>
        <taxon>Streptophyta</taxon>
        <taxon>Embryophyta</taxon>
        <taxon>Tracheophyta</taxon>
        <taxon>Spermatophyta</taxon>
        <taxon>Magnoliopsida</taxon>
        <taxon>eudicotyledons</taxon>
        <taxon>Gunneridae</taxon>
        <taxon>Pentapetalae</taxon>
        <taxon>rosids</taxon>
        <taxon>malvids</taxon>
        <taxon>Malvales</taxon>
        <taxon>Malvaceae</taxon>
        <taxon>Malvoideae</taxon>
        <taxon>Hibiscus</taxon>
    </lineage>
</organism>
<evidence type="ECO:0000256" key="5">
    <source>
        <dbReference type="ARBA" id="ARBA00023242"/>
    </source>
</evidence>
<dbReference type="Gene3D" id="2.40.330.10">
    <property type="entry name" value="DNA-binding pseudobarrel domain"/>
    <property type="match status" value="1"/>
</dbReference>
<name>A0A6A3CD28_HIBSY</name>
<protein>
    <recommendedName>
        <fullName evidence="6">TF-B3 domain-containing protein</fullName>
    </recommendedName>
</protein>
<keyword evidence="3" id="KW-0238">DNA-binding</keyword>
<dbReference type="SUPFAM" id="SSF101936">
    <property type="entry name" value="DNA-binding pseudobarrel domain"/>
    <property type="match status" value="1"/>
</dbReference>
<evidence type="ECO:0000313" key="7">
    <source>
        <dbReference type="EMBL" id="KAE8726504.1"/>
    </source>
</evidence>
<evidence type="ECO:0000256" key="2">
    <source>
        <dbReference type="ARBA" id="ARBA00023015"/>
    </source>
</evidence>
<keyword evidence="8" id="KW-1185">Reference proteome</keyword>
<evidence type="ECO:0000256" key="1">
    <source>
        <dbReference type="ARBA" id="ARBA00004123"/>
    </source>
</evidence>
<dbReference type="GO" id="GO:0003677">
    <property type="term" value="F:DNA binding"/>
    <property type="evidence" value="ECO:0007669"/>
    <property type="project" value="UniProtKB-KW"/>
</dbReference>
<feature type="domain" description="TF-B3" evidence="6">
    <location>
        <begin position="13"/>
        <end position="116"/>
    </location>
</feature>
<accession>A0A6A3CD28</accession>
<proteinExistence type="predicted"/>
<dbReference type="CDD" id="cd10017">
    <property type="entry name" value="B3_DNA"/>
    <property type="match status" value="1"/>
</dbReference>
<comment type="subcellular location">
    <subcellularLocation>
        <location evidence="1">Nucleus</location>
    </subcellularLocation>
</comment>
<reference evidence="7" key="1">
    <citation type="submission" date="2019-09" db="EMBL/GenBank/DDBJ databases">
        <title>Draft genome information of white flower Hibiscus syriacus.</title>
        <authorList>
            <person name="Kim Y.-M."/>
        </authorList>
    </citation>
    <scope>NUCLEOTIDE SEQUENCE [LARGE SCALE GENOMIC DNA]</scope>
    <source>
        <strain evidence="7">YM2019G1</strain>
    </source>
</reference>
<dbReference type="Proteomes" id="UP000436088">
    <property type="component" value="Unassembled WGS sequence"/>
</dbReference>
<dbReference type="AlphaFoldDB" id="A0A6A3CD28"/>
<keyword evidence="2" id="KW-0805">Transcription regulation</keyword>
<dbReference type="EMBL" id="VEPZ02000356">
    <property type="protein sequence ID" value="KAE8726504.1"/>
    <property type="molecule type" value="Genomic_DNA"/>
</dbReference>
<dbReference type="GO" id="GO:0005634">
    <property type="term" value="C:nucleus"/>
    <property type="evidence" value="ECO:0007669"/>
    <property type="project" value="UniProtKB-SubCell"/>
</dbReference>
<evidence type="ECO:0000256" key="4">
    <source>
        <dbReference type="ARBA" id="ARBA00023163"/>
    </source>
</evidence>
<evidence type="ECO:0000313" key="8">
    <source>
        <dbReference type="Proteomes" id="UP000436088"/>
    </source>
</evidence>
<evidence type="ECO:0000259" key="6">
    <source>
        <dbReference type="Pfam" id="PF02362"/>
    </source>
</evidence>
<keyword evidence="5" id="KW-0539">Nucleus</keyword>